<sequence>MGFKPLLLAGFIPFCSLAAQLQVDRYVVSFPGGERVAVSQALQHTFPNGLPPGVGSGLTFTGKQHGELTFATVTDRGPNADSPDVGEKASKIFASPNFTPFIMTIRVSGNNALASEERPIHDDKGNISGLPLPQGMVGSTNEVALNSELKTLSSDPRGLDTEGITPDGKGGFWLCDEYGPFLIHVDGEGKVLAKYGPEPAAGEQSVARGLPAIIKWRQPNRGFEGVTRLPDGKILGAVQSTLNIDGKSKNKATFTRLVVLDPATGKTAMYGYPIDTHYKKASDAKIGDVVALNNHEVLLIEQGKDKDKVMHNRIYKVDLRHATDLTPFDSQTAPEFNTPEALKKRGIKLATKTEIVDLPQLGWQQEKAEGLALIDNRTLAVTNDNDFGLTSSLAHPVDGAKKLDDYQADGKGNLTYNGQPVTSTVVLSALNPPASLSELWVIHLAKPVK</sequence>
<dbReference type="AlphaFoldDB" id="A0A1B7L7G8"/>
<dbReference type="Pfam" id="PF13449">
    <property type="entry name" value="Phytase-like"/>
    <property type="match status" value="1"/>
</dbReference>
<dbReference type="PANTHER" id="PTHR37957">
    <property type="entry name" value="BLR7070 PROTEIN"/>
    <property type="match status" value="1"/>
</dbReference>
<reference evidence="4" key="1">
    <citation type="submission" date="2016-05" db="EMBL/GenBank/DDBJ databases">
        <authorList>
            <person name="Behera P."/>
            <person name="Vaishampayan P."/>
            <person name="Singh N."/>
            <person name="Raina V."/>
            <person name="Suar M."/>
            <person name="Pattnaik A."/>
            <person name="Rastogi G."/>
        </authorList>
    </citation>
    <scope>NUCLEOTIDE SEQUENCE [LARGE SCALE GENOMIC DNA]</scope>
    <source>
        <strain evidence="4">MP23</strain>
    </source>
</reference>
<keyword evidence="1" id="KW-0732">Signal</keyword>
<evidence type="ECO:0000313" key="3">
    <source>
        <dbReference type="EMBL" id="OAT78312.1"/>
    </source>
</evidence>
<dbReference type="RefSeq" id="WP_064593702.1">
    <property type="nucleotide sequence ID" value="NZ_LYRP01000001.1"/>
</dbReference>
<keyword evidence="4" id="KW-1185">Reference proteome</keyword>
<dbReference type="InterPro" id="IPR027372">
    <property type="entry name" value="Phytase-like_dom"/>
</dbReference>
<gene>
    <name evidence="3" type="ORF">A9B99_00830</name>
</gene>
<protein>
    <submittedName>
        <fullName evidence="3">Esterase-like activity of phytase</fullName>
    </submittedName>
</protein>
<name>A0A1B7L7G8_9ENTR</name>
<dbReference type="STRING" id="1691903.A9B99_00830"/>
<dbReference type="PANTHER" id="PTHR37957:SF1">
    <property type="entry name" value="PHYTASE-LIKE DOMAIN-CONTAINING PROTEIN"/>
    <property type="match status" value="1"/>
</dbReference>
<dbReference type="OrthoDB" id="384721at2"/>
<feature type="signal peptide" evidence="1">
    <location>
        <begin position="1"/>
        <end position="18"/>
    </location>
</feature>
<proteinExistence type="predicted"/>
<comment type="caution">
    <text evidence="3">The sequence shown here is derived from an EMBL/GenBank/DDBJ whole genome shotgun (WGS) entry which is preliminary data.</text>
</comment>
<accession>A0A1B7L7G8</accession>
<evidence type="ECO:0000256" key="1">
    <source>
        <dbReference type="SAM" id="SignalP"/>
    </source>
</evidence>
<dbReference type="EMBL" id="LYRP01000001">
    <property type="protein sequence ID" value="OAT78312.1"/>
    <property type="molecule type" value="Genomic_DNA"/>
</dbReference>
<evidence type="ECO:0000313" key="4">
    <source>
        <dbReference type="Proteomes" id="UP000078225"/>
    </source>
</evidence>
<organism evidence="3 4">
    <name type="scientific">Mangrovibacter phragmitis</name>
    <dbReference type="NCBI Taxonomy" id="1691903"/>
    <lineage>
        <taxon>Bacteria</taxon>
        <taxon>Pseudomonadati</taxon>
        <taxon>Pseudomonadota</taxon>
        <taxon>Gammaproteobacteria</taxon>
        <taxon>Enterobacterales</taxon>
        <taxon>Enterobacteriaceae</taxon>
        <taxon>Mangrovibacter</taxon>
    </lineage>
</organism>
<feature type="chain" id="PRO_5008596813" evidence="1">
    <location>
        <begin position="19"/>
        <end position="449"/>
    </location>
</feature>
<evidence type="ECO:0000259" key="2">
    <source>
        <dbReference type="Pfam" id="PF13449"/>
    </source>
</evidence>
<dbReference type="Proteomes" id="UP000078225">
    <property type="component" value="Unassembled WGS sequence"/>
</dbReference>
<feature type="domain" description="Phytase-like" evidence="2">
    <location>
        <begin position="69"/>
        <end position="387"/>
    </location>
</feature>